<evidence type="ECO:0000256" key="3">
    <source>
        <dbReference type="ARBA" id="ARBA00023163"/>
    </source>
</evidence>
<protein>
    <submittedName>
        <fullName evidence="5">Ribose operon repressor</fullName>
    </submittedName>
</protein>
<accession>A0A517YTE0</accession>
<dbReference type="SMART" id="SM00354">
    <property type="entry name" value="HTH_LACI"/>
    <property type="match status" value="1"/>
</dbReference>
<keyword evidence="3" id="KW-0804">Transcription</keyword>
<dbReference type="Gene3D" id="3.40.50.2300">
    <property type="match status" value="2"/>
</dbReference>
<evidence type="ECO:0000256" key="2">
    <source>
        <dbReference type="ARBA" id="ARBA00023125"/>
    </source>
</evidence>
<dbReference type="Pfam" id="PF00356">
    <property type="entry name" value="LacI"/>
    <property type="match status" value="1"/>
</dbReference>
<dbReference type="EMBL" id="CP036425">
    <property type="protein sequence ID" value="QDU33507.1"/>
    <property type="molecule type" value="Genomic_DNA"/>
</dbReference>
<dbReference type="Gene3D" id="1.10.260.40">
    <property type="entry name" value="lambda repressor-like DNA-binding domains"/>
    <property type="match status" value="1"/>
</dbReference>
<proteinExistence type="predicted"/>
<dbReference type="InterPro" id="IPR028082">
    <property type="entry name" value="Peripla_BP_I"/>
</dbReference>
<feature type="domain" description="HTH lacI-type" evidence="4">
    <location>
        <begin position="14"/>
        <end position="71"/>
    </location>
</feature>
<gene>
    <name evidence="5" type="primary">rbsR_1</name>
    <name evidence="5" type="ORF">KS4_15570</name>
</gene>
<dbReference type="InterPro" id="IPR000843">
    <property type="entry name" value="HTH_LacI"/>
</dbReference>
<dbReference type="PANTHER" id="PTHR30146:SF109">
    <property type="entry name" value="HTH-TYPE TRANSCRIPTIONAL REGULATOR GALS"/>
    <property type="match status" value="1"/>
</dbReference>
<keyword evidence="6" id="KW-1185">Reference proteome</keyword>
<dbReference type="PANTHER" id="PTHR30146">
    <property type="entry name" value="LACI-RELATED TRANSCRIPTIONAL REPRESSOR"/>
    <property type="match status" value="1"/>
</dbReference>
<dbReference type="InterPro" id="IPR046335">
    <property type="entry name" value="LacI/GalR-like_sensor"/>
</dbReference>
<dbReference type="CDD" id="cd06267">
    <property type="entry name" value="PBP1_LacI_sugar_binding-like"/>
    <property type="match status" value="1"/>
</dbReference>
<evidence type="ECO:0000313" key="5">
    <source>
        <dbReference type="EMBL" id="QDU33507.1"/>
    </source>
</evidence>
<dbReference type="KEGG" id="pcor:KS4_15570"/>
<dbReference type="AlphaFoldDB" id="A0A517YTE0"/>
<dbReference type="SUPFAM" id="SSF53822">
    <property type="entry name" value="Periplasmic binding protein-like I"/>
    <property type="match status" value="1"/>
</dbReference>
<dbReference type="InterPro" id="IPR010982">
    <property type="entry name" value="Lambda_DNA-bd_dom_sf"/>
</dbReference>
<dbReference type="Proteomes" id="UP000317369">
    <property type="component" value="Chromosome"/>
</dbReference>
<keyword evidence="2" id="KW-0238">DNA-binding</keyword>
<dbReference type="GO" id="GO:0000976">
    <property type="term" value="F:transcription cis-regulatory region binding"/>
    <property type="evidence" value="ECO:0007669"/>
    <property type="project" value="TreeGrafter"/>
</dbReference>
<keyword evidence="1" id="KW-0805">Transcription regulation</keyword>
<dbReference type="SUPFAM" id="SSF47413">
    <property type="entry name" value="lambda repressor-like DNA-binding domains"/>
    <property type="match status" value="1"/>
</dbReference>
<evidence type="ECO:0000259" key="4">
    <source>
        <dbReference type="PROSITE" id="PS50932"/>
    </source>
</evidence>
<dbReference type="PROSITE" id="PS50932">
    <property type="entry name" value="HTH_LACI_2"/>
    <property type="match status" value="1"/>
</dbReference>
<dbReference type="CDD" id="cd01392">
    <property type="entry name" value="HTH_LacI"/>
    <property type="match status" value="1"/>
</dbReference>
<dbReference type="GO" id="GO:0003700">
    <property type="term" value="F:DNA-binding transcription factor activity"/>
    <property type="evidence" value="ECO:0007669"/>
    <property type="project" value="TreeGrafter"/>
</dbReference>
<dbReference type="RefSeq" id="WP_145076600.1">
    <property type="nucleotide sequence ID" value="NZ_CP036425.1"/>
</dbReference>
<organism evidence="5 6">
    <name type="scientific">Poriferisphaera corsica</name>
    <dbReference type="NCBI Taxonomy" id="2528020"/>
    <lineage>
        <taxon>Bacteria</taxon>
        <taxon>Pseudomonadati</taxon>
        <taxon>Planctomycetota</taxon>
        <taxon>Phycisphaerae</taxon>
        <taxon>Phycisphaerales</taxon>
        <taxon>Phycisphaeraceae</taxon>
        <taxon>Poriferisphaera</taxon>
    </lineage>
</organism>
<reference evidence="5 6" key="1">
    <citation type="submission" date="2019-02" db="EMBL/GenBank/DDBJ databases">
        <title>Deep-cultivation of Planctomycetes and their phenomic and genomic characterization uncovers novel biology.</title>
        <authorList>
            <person name="Wiegand S."/>
            <person name="Jogler M."/>
            <person name="Boedeker C."/>
            <person name="Pinto D."/>
            <person name="Vollmers J."/>
            <person name="Rivas-Marin E."/>
            <person name="Kohn T."/>
            <person name="Peeters S.H."/>
            <person name="Heuer A."/>
            <person name="Rast P."/>
            <person name="Oberbeckmann S."/>
            <person name="Bunk B."/>
            <person name="Jeske O."/>
            <person name="Meyerdierks A."/>
            <person name="Storesund J.E."/>
            <person name="Kallscheuer N."/>
            <person name="Luecker S."/>
            <person name="Lage O.M."/>
            <person name="Pohl T."/>
            <person name="Merkel B.J."/>
            <person name="Hornburger P."/>
            <person name="Mueller R.-W."/>
            <person name="Bruemmer F."/>
            <person name="Labrenz M."/>
            <person name="Spormann A.M."/>
            <person name="Op den Camp H."/>
            <person name="Overmann J."/>
            <person name="Amann R."/>
            <person name="Jetten M.S.M."/>
            <person name="Mascher T."/>
            <person name="Medema M.H."/>
            <person name="Devos D.P."/>
            <person name="Kaster A.-K."/>
            <person name="Ovreas L."/>
            <person name="Rohde M."/>
            <person name="Galperin M.Y."/>
            <person name="Jogler C."/>
        </authorList>
    </citation>
    <scope>NUCLEOTIDE SEQUENCE [LARGE SCALE GENOMIC DNA]</scope>
    <source>
        <strain evidence="5 6">KS4</strain>
    </source>
</reference>
<sequence length="348" mass="38391">MGTDTPTKKQERITTLSGLAKNLGLSPTTVSFVLNGQAKERKISDATVQRVLEYVREVDYVPNALARGLRQKRTHAVGVVFPHLRGDWAHRIMQGIVDVLGESRTVPLIVCHHGSGEHEIELLKSLVERRVDGIICNPIADGFRRYRQVIERGTPMVFLGDSPRNLDEISYVGWDPGAVEIAVKHLIELGHKRIGYLGIKDDRKMARMRQQAFRQTIEEAGLKCRDGDIVLNDAGVEFDHEVDRLISGEDGCTAMFALYDDIAISVLTYLRNKGVRCPEDVSLATIGDAPLVSAPGYEITTVHAPVEDEGRAAAECLNELIKQPKRGAIHRIVPGGYLIRGATTTTVS</sequence>
<evidence type="ECO:0000256" key="1">
    <source>
        <dbReference type="ARBA" id="ARBA00023015"/>
    </source>
</evidence>
<dbReference type="OrthoDB" id="1639518at2"/>
<dbReference type="Pfam" id="PF13377">
    <property type="entry name" value="Peripla_BP_3"/>
    <property type="match status" value="1"/>
</dbReference>
<name>A0A517YTE0_9BACT</name>
<evidence type="ECO:0000313" key="6">
    <source>
        <dbReference type="Proteomes" id="UP000317369"/>
    </source>
</evidence>